<name>A0A6A4H9D3_9AGAR</name>
<accession>A0A6A4H9D3</accession>
<evidence type="ECO:0000313" key="2">
    <source>
        <dbReference type="EMBL" id="KAE9394869.1"/>
    </source>
</evidence>
<sequence>MSAKAPSELQPPTRGSDFKSCHTSKRMSHLKNYELRTLFDDSVIEKDLHALVALKWDCQRLNTQDRLSSLRNRVAELEGEIGENPHFVGYEDKEMHHQLDGISPESSHPCNPIQGMQQCSCVQDARNYQIMLELSLRLRKAVAILAQYPHHQAGGYCPLNQTLVELDTLTASIRDGKTCCIRFLGSVGVIFLFLPQTKDFSVAGDWISLSRELEGIRRFGLFKSLRLPAR</sequence>
<protein>
    <submittedName>
        <fullName evidence="2">Uncharacterized protein</fullName>
    </submittedName>
</protein>
<proteinExistence type="predicted"/>
<reference evidence="2" key="1">
    <citation type="journal article" date="2019" name="Environ. Microbiol.">
        <title>Fungal ecological strategies reflected in gene transcription - a case study of two litter decomposers.</title>
        <authorList>
            <person name="Barbi F."/>
            <person name="Kohler A."/>
            <person name="Barry K."/>
            <person name="Baskaran P."/>
            <person name="Daum C."/>
            <person name="Fauchery L."/>
            <person name="Ihrmark K."/>
            <person name="Kuo A."/>
            <person name="LaButti K."/>
            <person name="Lipzen A."/>
            <person name="Morin E."/>
            <person name="Grigoriev I.V."/>
            <person name="Henrissat B."/>
            <person name="Lindahl B."/>
            <person name="Martin F."/>
        </authorList>
    </citation>
    <scope>NUCLEOTIDE SEQUENCE</scope>
    <source>
        <strain evidence="2">JB14</strain>
    </source>
</reference>
<dbReference type="Proteomes" id="UP000799118">
    <property type="component" value="Unassembled WGS sequence"/>
</dbReference>
<feature type="region of interest" description="Disordered" evidence="1">
    <location>
        <begin position="1"/>
        <end position="21"/>
    </location>
</feature>
<evidence type="ECO:0000256" key="1">
    <source>
        <dbReference type="SAM" id="MobiDB-lite"/>
    </source>
</evidence>
<keyword evidence="3" id="KW-1185">Reference proteome</keyword>
<dbReference type="AlphaFoldDB" id="A0A6A4H9D3"/>
<dbReference type="EMBL" id="ML769541">
    <property type="protein sequence ID" value="KAE9394869.1"/>
    <property type="molecule type" value="Genomic_DNA"/>
</dbReference>
<evidence type="ECO:0000313" key="3">
    <source>
        <dbReference type="Proteomes" id="UP000799118"/>
    </source>
</evidence>
<dbReference type="OrthoDB" id="2269373at2759"/>
<organism evidence="2 3">
    <name type="scientific">Gymnopus androsaceus JB14</name>
    <dbReference type="NCBI Taxonomy" id="1447944"/>
    <lineage>
        <taxon>Eukaryota</taxon>
        <taxon>Fungi</taxon>
        <taxon>Dikarya</taxon>
        <taxon>Basidiomycota</taxon>
        <taxon>Agaricomycotina</taxon>
        <taxon>Agaricomycetes</taxon>
        <taxon>Agaricomycetidae</taxon>
        <taxon>Agaricales</taxon>
        <taxon>Marasmiineae</taxon>
        <taxon>Omphalotaceae</taxon>
        <taxon>Gymnopus</taxon>
    </lineage>
</organism>
<gene>
    <name evidence="2" type="ORF">BT96DRAFT_942809</name>
</gene>